<evidence type="ECO:0000256" key="1">
    <source>
        <dbReference type="ARBA" id="ARBA00004141"/>
    </source>
</evidence>
<evidence type="ECO:0000256" key="17">
    <source>
        <dbReference type="SAM" id="Phobius"/>
    </source>
</evidence>
<reference evidence="18 19" key="1">
    <citation type="submission" date="2017-07" db="EMBL/GenBank/DDBJ databases">
        <title>Isolation and development of strain Bacillus megaterium SR7 for enhanced growth and metabolite production under supercritical carbon dioxide.</title>
        <authorList>
            <person name="Freedman A.J.E."/>
            <person name="Peet K.C."/>
            <person name="Boock J.T."/>
            <person name="Penn K."/>
            <person name="Prather K.L.J."/>
            <person name="Thompson J.R."/>
        </authorList>
    </citation>
    <scope>NUCLEOTIDE SEQUENCE [LARGE SCALE GENOMIC DNA]</scope>
    <source>
        <strain evidence="18 19">SR7</strain>
    </source>
</reference>
<dbReference type="GO" id="GO:0009252">
    <property type="term" value="P:peptidoglycan biosynthetic process"/>
    <property type="evidence" value="ECO:0007669"/>
    <property type="project" value="UniProtKB-KW"/>
</dbReference>
<dbReference type="Pfam" id="PF01098">
    <property type="entry name" value="FTSW_RODA_SPOVE"/>
    <property type="match status" value="1"/>
</dbReference>
<keyword evidence="4 17" id="KW-0812">Transmembrane</keyword>
<keyword evidence="5" id="KW-0133">Cell shape</keyword>
<dbReference type="RefSeq" id="WP_114894773.1">
    <property type="nucleotide sequence ID" value="NZ_CP022674.1"/>
</dbReference>
<evidence type="ECO:0000256" key="9">
    <source>
        <dbReference type="ARBA" id="ARBA00032370"/>
    </source>
</evidence>
<evidence type="ECO:0000256" key="5">
    <source>
        <dbReference type="ARBA" id="ARBA00022960"/>
    </source>
</evidence>
<evidence type="ECO:0000256" key="7">
    <source>
        <dbReference type="ARBA" id="ARBA00022989"/>
    </source>
</evidence>
<gene>
    <name evidence="18" type="ORF">CIB87_05595</name>
</gene>
<proteinExistence type="inferred from homology"/>
<keyword evidence="8 17" id="KW-0472">Membrane</keyword>
<dbReference type="GO" id="GO:0008360">
    <property type="term" value="P:regulation of cell shape"/>
    <property type="evidence" value="ECO:0007669"/>
    <property type="project" value="UniProtKB-KW"/>
</dbReference>
<feature type="transmembrane region" description="Helical" evidence="17">
    <location>
        <begin position="7"/>
        <end position="28"/>
    </location>
</feature>
<keyword evidence="7 17" id="KW-1133">Transmembrane helix</keyword>
<comment type="similarity">
    <text evidence="11">Belongs to the SEDS family. FtsW subfamily.</text>
</comment>
<keyword evidence="6" id="KW-0573">Peptidoglycan synthesis</keyword>
<evidence type="ECO:0000256" key="15">
    <source>
        <dbReference type="ARBA" id="ARBA00049902"/>
    </source>
</evidence>
<evidence type="ECO:0000256" key="3">
    <source>
        <dbReference type="ARBA" id="ARBA00022679"/>
    </source>
</evidence>
<organism evidence="18 19">
    <name type="scientific">Priestia megaterium</name>
    <name type="common">Bacillus megaterium</name>
    <dbReference type="NCBI Taxonomy" id="1404"/>
    <lineage>
        <taxon>Bacteria</taxon>
        <taxon>Bacillati</taxon>
        <taxon>Bacillota</taxon>
        <taxon>Bacilli</taxon>
        <taxon>Bacillales</taxon>
        <taxon>Bacillaceae</taxon>
        <taxon>Priestia</taxon>
    </lineage>
</organism>
<dbReference type="Proteomes" id="UP000253834">
    <property type="component" value="Chromosome"/>
</dbReference>
<comment type="subcellular location">
    <subcellularLocation>
        <location evidence="1">Membrane</location>
        <topology evidence="1">Multi-pass membrane protein</topology>
    </subcellularLocation>
</comment>
<dbReference type="PANTHER" id="PTHR30474:SF2">
    <property type="entry name" value="PEPTIDOGLYCAN GLYCOSYLTRANSFERASE FTSW-RELATED"/>
    <property type="match status" value="1"/>
</dbReference>
<dbReference type="GO" id="GO:0005886">
    <property type="term" value="C:plasma membrane"/>
    <property type="evidence" value="ECO:0007669"/>
    <property type="project" value="TreeGrafter"/>
</dbReference>
<evidence type="ECO:0000313" key="18">
    <source>
        <dbReference type="EMBL" id="AXI28517.1"/>
    </source>
</evidence>
<evidence type="ECO:0000256" key="14">
    <source>
        <dbReference type="ARBA" id="ARBA00044770"/>
    </source>
</evidence>
<comment type="function">
    <text evidence="16">Peptidoglycan polymerase that is essential for cell division.</text>
</comment>
<evidence type="ECO:0000256" key="13">
    <source>
        <dbReference type="ARBA" id="ARBA00041418"/>
    </source>
</evidence>
<sequence>MMAVQVFVNLGAVTGLLPITGVPLPFISFGGSSLTLLMLAVEILTNVSMFTTYTQTYHSQSIERAYIRNV</sequence>
<evidence type="ECO:0000313" key="19">
    <source>
        <dbReference type="Proteomes" id="UP000253834"/>
    </source>
</evidence>
<dbReference type="GO" id="GO:0051301">
    <property type="term" value="P:cell division"/>
    <property type="evidence" value="ECO:0007669"/>
    <property type="project" value="InterPro"/>
</dbReference>
<dbReference type="GO" id="GO:0015648">
    <property type="term" value="F:lipid-linked peptidoglycan transporter activity"/>
    <property type="evidence" value="ECO:0007669"/>
    <property type="project" value="TreeGrafter"/>
</dbReference>
<name>A0AA86HXZ4_PRIMG</name>
<evidence type="ECO:0000256" key="10">
    <source>
        <dbReference type="ARBA" id="ARBA00033270"/>
    </source>
</evidence>
<keyword evidence="2" id="KW-0328">Glycosyltransferase</keyword>
<dbReference type="PANTHER" id="PTHR30474">
    <property type="entry name" value="CELL CYCLE PROTEIN"/>
    <property type="match status" value="1"/>
</dbReference>
<dbReference type="InterPro" id="IPR001182">
    <property type="entry name" value="FtsW/RodA"/>
</dbReference>
<protein>
    <recommendedName>
        <fullName evidence="12">Probable peptidoglycan glycosyltransferase FtsW</fullName>
        <ecNumber evidence="14">2.4.99.28</ecNumber>
    </recommendedName>
    <alternativeName>
        <fullName evidence="13">Cell division protein FtsW</fullName>
    </alternativeName>
    <alternativeName>
        <fullName evidence="10">Cell wall polymerase</fullName>
    </alternativeName>
    <alternativeName>
        <fullName evidence="9">Peptidoglycan polymerase</fullName>
    </alternativeName>
</protein>
<evidence type="ECO:0000256" key="6">
    <source>
        <dbReference type="ARBA" id="ARBA00022984"/>
    </source>
</evidence>
<accession>A0AA86HXZ4</accession>
<evidence type="ECO:0000256" key="2">
    <source>
        <dbReference type="ARBA" id="ARBA00022676"/>
    </source>
</evidence>
<keyword evidence="3" id="KW-0808">Transferase</keyword>
<comment type="catalytic activity">
    <reaction evidence="15">
        <text>[GlcNAc-(1-&gt;4)-Mur2Ac(oyl-L-Ala-gamma-D-Glu-L-Lys-D-Ala-D-Ala)](n)-di-trans,octa-cis-undecaprenyl diphosphate + beta-D-GlcNAc-(1-&gt;4)-Mur2Ac(oyl-L-Ala-gamma-D-Glu-L-Lys-D-Ala-D-Ala)-di-trans,octa-cis-undecaprenyl diphosphate = [GlcNAc-(1-&gt;4)-Mur2Ac(oyl-L-Ala-gamma-D-Glu-L-Lys-D-Ala-D-Ala)](n+1)-di-trans,octa-cis-undecaprenyl diphosphate + di-trans,octa-cis-undecaprenyl diphosphate + H(+)</text>
        <dbReference type="Rhea" id="RHEA:23708"/>
        <dbReference type="Rhea" id="RHEA-COMP:9602"/>
        <dbReference type="Rhea" id="RHEA-COMP:9603"/>
        <dbReference type="ChEBI" id="CHEBI:15378"/>
        <dbReference type="ChEBI" id="CHEBI:58405"/>
        <dbReference type="ChEBI" id="CHEBI:60033"/>
        <dbReference type="ChEBI" id="CHEBI:78435"/>
        <dbReference type="EC" id="2.4.99.28"/>
    </reaction>
</comment>
<dbReference type="EMBL" id="CP022674">
    <property type="protein sequence ID" value="AXI28517.1"/>
    <property type="molecule type" value="Genomic_DNA"/>
</dbReference>
<dbReference type="GO" id="GO:0008955">
    <property type="term" value="F:peptidoglycan glycosyltransferase activity"/>
    <property type="evidence" value="ECO:0007669"/>
    <property type="project" value="UniProtKB-EC"/>
</dbReference>
<evidence type="ECO:0000256" key="4">
    <source>
        <dbReference type="ARBA" id="ARBA00022692"/>
    </source>
</evidence>
<evidence type="ECO:0000256" key="8">
    <source>
        <dbReference type="ARBA" id="ARBA00023136"/>
    </source>
</evidence>
<evidence type="ECO:0000256" key="11">
    <source>
        <dbReference type="ARBA" id="ARBA00038053"/>
    </source>
</evidence>
<dbReference type="GO" id="GO:0032153">
    <property type="term" value="C:cell division site"/>
    <property type="evidence" value="ECO:0007669"/>
    <property type="project" value="TreeGrafter"/>
</dbReference>
<evidence type="ECO:0000256" key="16">
    <source>
        <dbReference type="ARBA" id="ARBA00049966"/>
    </source>
</evidence>
<dbReference type="AlphaFoldDB" id="A0AA86HXZ4"/>
<dbReference type="EC" id="2.4.99.28" evidence="14"/>
<evidence type="ECO:0000256" key="12">
    <source>
        <dbReference type="ARBA" id="ARBA00041185"/>
    </source>
</evidence>